<organism evidence="2 3">
    <name type="scientific">Calderihabitans maritimus</name>
    <dbReference type="NCBI Taxonomy" id="1246530"/>
    <lineage>
        <taxon>Bacteria</taxon>
        <taxon>Bacillati</taxon>
        <taxon>Bacillota</taxon>
        <taxon>Clostridia</taxon>
        <taxon>Neomoorellales</taxon>
        <taxon>Calderihabitantaceae</taxon>
        <taxon>Calderihabitans</taxon>
    </lineage>
</organism>
<dbReference type="AlphaFoldDB" id="A0A1Z5HSI4"/>
<keyword evidence="3" id="KW-1185">Reference proteome</keyword>
<proteinExistence type="predicted"/>
<evidence type="ECO:0000259" key="1">
    <source>
        <dbReference type="Pfam" id="PF08388"/>
    </source>
</evidence>
<comment type="caution">
    <text evidence="2">The sequence shown here is derived from an EMBL/GenBank/DDBJ whole genome shotgun (WGS) entry which is preliminary data.</text>
</comment>
<dbReference type="Pfam" id="PF08388">
    <property type="entry name" value="GIIM"/>
    <property type="match status" value="1"/>
</dbReference>
<dbReference type="InterPro" id="IPR013597">
    <property type="entry name" value="Mat_intron_G2"/>
</dbReference>
<dbReference type="EMBL" id="BDGJ01000082">
    <property type="protein sequence ID" value="GAW92482.1"/>
    <property type="molecule type" value="Genomic_DNA"/>
</dbReference>
<dbReference type="GO" id="GO:0003964">
    <property type="term" value="F:RNA-directed DNA polymerase activity"/>
    <property type="evidence" value="ECO:0007669"/>
    <property type="project" value="UniProtKB-KW"/>
</dbReference>
<accession>A0A1Z5HSI4</accession>
<keyword evidence="2" id="KW-0548">Nucleotidyltransferase</keyword>
<evidence type="ECO:0000313" key="2">
    <source>
        <dbReference type="EMBL" id="GAW92482.1"/>
    </source>
</evidence>
<protein>
    <submittedName>
        <fullName evidence="2">Retron-type reverse transcriptase</fullName>
    </submittedName>
</protein>
<evidence type="ECO:0000313" key="3">
    <source>
        <dbReference type="Proteomes" id="UP000197032"/>
    </source>
</evidence>
<name>A0A1Z5HSI4_9FIRM</name>
<reference evidence="3" key="1">
    <citation type="journal article" date="2017" name="Appl. Environ. Microbiol.">
        <title>Genomic analysis of Calderihabitans maritimus KKC1, a thermophilic hydrogenogenic carboxydotrophic bacterium isolated from marine sediment.</title>
        <authorList>
            <person name="Omae K."/>
            <person name="Yoneda Y."/>
            <person name="Fukuyama Y."/>
            <person name="Yoshida T."/>
            <person name="Sako Y."/>
        </authorList>
    </citation>
    <scope>NUCLEOTIDE SEQUENCE [LARGE SCALE GENOMIC DNA]</scope>
    <source>
        <strain evidence="3">KKC1</strain>
    </source>
</reference>
<dbReference type="Proteomes" id="UP000197032">
    <property type="component" value="Unassembled WGS sequence"/>
</dbReference>
<gene>
    <name evidence="2" type="ORF">KKC1_16360</name>
</gene>
<sequence length="38" mass="4587">MEEMVRRLNPILRGWINYFRIANCKRVLVNSWDGYTDG</sequence>
<keyword evidence="2" id="KW-0808">Transferase</keyword>
<keyword evidence="2" id="KW-0695">RNA-directed DNA polymerase</keyword>
<feature type="domain" description="Group II intron maturase-specific" evidence="1">
    <location>
        <begin position="1"/>
        <end position="28"/>
    </location>
</feature>